<gene>
    <name evidence="1" type="ORF">C1J00_09455</name>
</gene>
<organism evidence="1 2">
    <name type="scientific">Streptomyces cahuitamycinicus</name>
    <dbReference type="NCBI Taxonomy" id="2070367"/>
    <lineage>
        <taxon>Bacteria</taxon>
        <taxon>Bacillati</taxon>
        <taxon>Actinomycetota</taxon>
        <taxon>Actinomycetes</taxon>
        <taxon>Kitasatosporales</taxon>
        <taxon>Streptomycetaceae</taxon>
        <taxon>Streptomyces</taxon>
    </lineage>
</organism>
<dbReference type="AlphaFoldDB" id="A0A2N8TTS8"/>
<sequence>MSSGWRYIAMRTVSGDFLDWDVPFVADSPPRRELNGPGMMQGKITPEYMRLMAKPDGLPIISEWATSLFAEFEGRIRWGGLVTSVAFEGQAMKVTCAGYTAYPNGMPYLGSVIRSGAKIKQKWAYDGKDKNHDGYIDHTSPKRKMPKRPKDKISGRWDSYDVVRHIWAHLQDYKMGKLSVTLDRHDSGHKLGAANGEDPWELLWWDNPDCGQVITSVMDLAKGDYLERHYWDGSKEKILHHIDLGTRRLGKARSDLRFAQGENVIEIATPNYQGEYFANNVYVLGKGSGQKTARVRVVVDDKRLRRAKIITRKSTANARTLTEYGKKERAKHAEQLTIPSVAIRHHPNAPLGSWALGDRILLQVDVPWVGELAIWHRVVSEEIDPAAGTAVLNLTRSDFYG</sequence>
<keyword evidence="2" id="KW-1185">Reference proteome</keyword>
<reference evidence="1 2" key="1">
    <citation type="submission" date="2018-01" db="EMBL/GenBank/DDBJ databases">
        <title>Draft genome sequence of Streptomyces sp. 13K301.</title>
        <authorList>
            <person name="Sahin N."/>
            <person name="Saygin H."/>
            <person name="Ay H."/>
        </authorList>
    </citation>
    <scope>NUCLEOTIDE SEQUENCE [LARGE SCALE GENOMIC DNA]</scope>
    <source>
        <strain evidence="1 2">13K301</strain>
    </source>
</reference>
<comment type="caution">
    <text evidence="1">The sequence shown here is derived from an EMBL/GenBank/DDBJ whole genome shotgun (WGS) entry which is preliminary data.</text>
</comment>
<accession>A0A2N8TTS8</accession>
<evidence type="ECO:0008006" key="3">
    <source>
        <dbReference type="Google" id="ProtNLM"/>
    </source>
</evidence>
<proteinExistence type="predicted"/>
<dbReference type="Proteomes" id="UP000235943">
    <property type="component" value="Unassembled WGS sequence"/>
</dbReference>
<evidence type="ECO:0000313" key="2">
    <source>
        <dbReference type="Proteomes" id="UP000235943"/>
    </source>
</evidence>
<name>A0A2N8TTS8_9ACTN</name>
<protein>
    <recommendedName>
        <fullName evidence="3">Phage tail protein</fullName>
    </recommendedName>
</protein>
<dbReference type="EMBL" id="POUC01000048">
    <property type="protein sequence ID" value="PNG22421.1"/>
    <property type="molecule type" value="Genomic_DNA"/>
</dbReference>
<evidence type="ECO:0000313" key="1">
    <source>
        <dbReference type="EMBL" id="PNG22421.1"/>
    </source>
</evidence>